<dbReference type="PANTHER" id="PTHR42774">
    <property type="entry name" value="PHOSPHOTRANSFERASE SYSTEM TRANSPORT PROTEIN"/>
    <property type="match status" value="1"/>
</dbReference>
<dbReference type="Pfam" id="PF00294">
    <property type="entry name" value="PfkB"/>
    <property type="match status" value="1"/>
</dbReference>
<reference evidence="2" key="1">
    <citation type="submission" date="2018-05" db="EMBL/GenBank/DDBJ databases">
        <authorList>
            <person name="Lanie J.A."/>
            <person name="Ng W.-L."/>
            <person name="Kazmierczak K.M."/>
            <person name="Andrzejewski T.M."/>
            <person name="Davidsen T.M."/>
            <person name="Wayne K.J."/>
            <person name="Tettelin H."/>
            <person name="Glass J.I."/>
            <person name="Rusch D."/>
            <person name="Podicherti R."/>
            <person name="Tsui H.-C.T."/>
            <person name="Winkler M.E."/>
        </authorList>
    </citation>
    <scope>NUCLEOTIDE SEQUENCE</scope>
</reference>
<name>A0A383EXR4_9ZZZZ</name>
<evidence type="ECO:0000259" key="1">
    <source>
        <dbReference type="Pfam" id="PF00294"/>
    </source>
</evidence>
<dbReference type="InterPro" id="IPR052562">
    <property type="entry name" value="Ketohexokinase-related"/>
</dbReference>
<dbReference type="InterPro" id="IPR011611">
    <property type="entry name" value="PfkB_dom"/>
</dbReference>
<proteinExistence type="predicted"/>
<sequence>MITCVGSVFLDRIVKIDFFPKKPIKILANNIEQRLGGSAAISSFTIKKLGFQSEFIGRFGDDEVSNFLKSEFRYFNISYNKSLFLKKTLSSQSYVFEDAKGERLLAAYNEKKLLANKSLPKFSFSNKHTYLTD</sequence>
<gene>
    <name evidence="2" type="ORF">METZ01_LOCUS514208</name>
</gene>
<organism evidence="2">
    <name type="scientific">marine metagenome</name>
    <dbReference type="NCBI Taxonomy" id="408172"/>
    <lineage>
        <taxon>unclassified sequences</taxon>
        <taxon>metagenomes</taxon>
        <taxon>ecological metagenomes</taxon>
    </lineage>
</organism>
<dbReference type="EMBL" id="UINC01229583">
    <property type="protein sequence ID" value="SVE61354.1"/>
    <property type="molecule type" value="Genomic_DNA"/>
</dbReference>
<dbReference type="SUPFAM" id="SSF53613">
    <property type="entry name" value="Ribokinase-like"/>
    <property type="match status" value="1"/>
</dbReference>
<protein>
    <recommendedName>
        <fullName evidence="1">Carbohydrate kinase PfkB domain-containing protein</fullName>
    </recommendedName>
</protein>
<dbReference type="Gene3D" id="3.40.1190.20">
    <property type="match status" value="1"/>
</dbReference>
<dbReference type="InterPro" id="IPR029056">
    <property type="entry name" value="Ribokinase-like"/>
</dbReference>
<feature type="non-terminal residue" evidence="2">
    <location>
        <position position="133"/>
    </location>
</feature>
<feature type="domain" description="Carbohydrate kinase PfkB" evidence="1">
    <location>
        <begin position="2"/>
        <end position="111"/>
    </location>
</feature>
<dbReference type="PANTHER" id="PTHR42774:SF3">
    <property type="entry name" value="KETOHEXOKINASE"/>
    <property type="match status" value="1"/>
</dbReference>
<evidence type="ECO:0000313" key="2">
    <source>
        <dbReference type="EMBL" id="SVE61354.1"/>
    </source>
</evidence>
<dbReference type="AlphaFoldDB" id="A0A383EXR4"/>
<accession>A0A383EXR4</accession>